<feature type="transmembrane region" description="Helical" evidence="11">
    <location>
        <begin position="27"/>
        <end position="49"/>
    </location>
</feature>
<sequence length="227" mass="24679">MKIGPIFDINEEMLSSRILTQNPIGKAVFLAWFTIGFNLLEGMVAVAFGVEEESFALLGFGLDSFIEVFSATLVLWRFQGEQGLDAALSLKKERSATFGIGVLFLLLGTGTILASGFQWAAHAQPHTTLPGFVIAAVSLSFMFYLWRAKVRVARELDSATMMKDARCSLACIQLSAVLFAGSLLFLLSPMLWWADSLSAIVIGGLIVHEGIDTVRAVRRDDFSGGCC</sequence>
<keyword evidence="6" id="KW-0862">Zinc</keyword>
<evidence type="ECO:0000256" key="7">
    <source>
        <dbReference type="ARBA" id="ARBA00022989"/>
    </source>
</evidence>
<evidence type="ECO:0000313" key="14">
    <source>
        <dbReference type="Proteomes" id="UP001157733"/>
    </source>
</evidence>
<organism evidence="13 14">
    <name type="scientific">Nitrospina watsonii</name>
    <dbReference type="NCBI Taxonomy" id="1323948"/>
    <lineage>
        <taxon>Bacteria</taxon>
        <taxon>Pseudomonadati</taxon>
        <taxon>Nitrospinota/Tectimicrobiota group</taxon>
        <taxon>Nitrospinota</taxon>
        <taxon>Nitrospinia</taxon>
        <taxon>Nitrospinales</taxon>
        <taxon>Nitrospinaceae</taxon>
        <taxon>Nitrospina</taxon>
    </lineage>
</organism>
<evidence type="ECO:0000313" key="13">
    <source>
        <dbReference type="EMBL" id="CAI2717125.1"/>
    </source>
</evidence>
<feature type="transmembrane region" description="Helical" evidence="11">
    <location>
        <begin position="97"/>
        <end position="121"/>
    </location>
</feature>
<evidence type="ECO:0000256" key="2">
    <source>
        <dbReference type="ARBA" id="ARBA00004644"/>
    </source>
</evidence>
<evidence type="ECO:0000256" key="8">
    <source>
        <dbReference type="ARBA" id="ARBA00023018"/>
    </source>
</evidence>
<keyword evidence="4 11" id="KW-0812">Transmembrane</keyword>
<keyword evidence="8" id="KW-0770">Synapse</keyword>
<dbReference type="PANTHER" id="PTHR31937">
    <property type="entry name" value="TRANSMEMBRANE PROTEIN 163"/>
    <property type="match status" value="1"/>
</dbReference>
<evidence type="ECO:0000256" key="4">
    <source>
        <dbReference type="ARBA" id="ARBA00022692"/>
    </source>
</evidence>
<dbReference type="Proteomes" id="UP001157733">
    <property type="component" value="Chromosome"/>
</dbReference>
<dbReference type="EMBL" id="OX336137">
    <property type="protein sequence ID" value="CAI2717125.1"/>
    <property type="molecule type" value="Genomic_DNA"/>
</dbReference>
<dbReference type="InterPro" id="IPR027469">
    <property type="entry name" value="Cation_efflux_TMD_sf"/>
</dbReference>
<dbReference type="InterPro" id="IPR058533">
    <property type="entry name" value="Cation_efflux_TM"/>
</dbReference>
<dbReference type="SUPFAM" id="SSF161111">
    <property type="entry name" value="Cation efflux protein transmembrane domain-like"/>
    <property type="match status" value="1"/>
</dbReference>
<keyword evidence="5" id="KW-0967">Endosome</keyword>
<dbReference type="PANTHER" id="PTHR31937:SF2">
    <property type="entry name" value="TRANSMEMBRANE PROTEIN 163"/>
    <property type="match status" value="1"/>
</dbReference>
<gene>
    <name evidence="13" type="ORF">NSPWAT_0266</name>
</gene>
<keyword evidence="9 11" id="KW-0472">Membrane</keyword>
<accession>A0ABM9HAI6</accession>
<evidence type="ECO:0000256" key="10">
    <source>
        <dbReference type="ARBA" id="ARBA00023329"/>
    </source>
</evidence>
<evidence type="ECO:0000256" key="1">
    <source>
        <dbReference type="ARBA" id="ARBA00004146"/>
    </source>
</evidence>
<proteinExistence type="inferred from homology"/>
<comment type="subcellular location">
    <subcellularLocation>
        <location evidence="2">Cytoplasmic vesicle</location>
        <location evidence="2">Secretory vesicle</location>
        <location evidence="2">Synaptic vesicle membrane</location>
        <topology evidence="2">Multi-pass membrane protein</topology>
    </subcellularLocation>
    <subcellularLocation>
        <location evidence="1">Early endosome membrane</location>
    </subcellularLocation>
</comment>
<dbReference type="InterPro" id="IPR026765">
    <property type="entry name" value="Tmem163"/>
</dbReference>
<evidence type="ECO:0000259" key="12">
    <source>
        <dbReference type="Pfam" id="PF01545"/>
    </source>
</evidence>
<reference evidence="13 14" key="1">
    <citation type="submission" date="2022-09" db="EMBL/GenBank/DDBJ databases">
        <authorList>
            <person name="Kop L."/>
        </authorList>
    </citation>
    <scope>NUCLEOTIDE SEQUENCE [LARGE SCALE GENOMIC DNA]</scope>
    <source>
        <strain evidence="13 14">347</strain>
    </source>
</reference>
<evidence type="ECO:0000256" key="3">
    <source>
        <dbReference type="ARBA" id="ARBA00008731"/>
    </source>
</evidence>
<evidence type="ECO:0000256" key="5">
    <source>
        <dbReference type="ARBA" id="ARBA00022753"/>
    </source>
</evidence>
<feature type="domain" description="Cation efflux protein transmembrane" evidence="12">
    <location>
        <begin position="47"/>
        <end position="216"/>
    </location>
</feature>
<name>A0ABM9HAI6_9BACT</name>
<keyword evidence="14" id="KW-1185">Reference proteome</keyword>
<feature type="transmembrane region" description="Helical" evidence="11">
    <location>
        <begin position="55"/>
        <end position="76"/>
    </location>
</feature>
<evidence type="ECO:0000256" key="11">
    <source>
        <dbReference type="SAM" id="Phobius"/>
    </source>
</evidence>
<protein>
    <submittedName>
        <fullName evidence="13">Cation efflux protein</fullName>
    </submittedName>
</protein>
<comment type="similarity">
    <text evidence="3">Belongs to the TMEM163 family.</text>
</comment>
<feature type="transmembrane region" description="Helical" evidence="11">
    <location>
        <begin position="167"/>
        <end position="186"/>
    </location>
</feature>
<keyword evidence="7 11" id="KW-1133">Transmembrane helix</keyword>
<feature type="transmembrane region" description="Helical" evidence="11">
    <location>
        <begin position="127"/>
        <end position="146"/>
    </location>
</feature>
<dbReference type="Pfam" id="PF01545">
    <property type="entry name" value="Cation_efflux"/>
    <property type="match status" value="1"/>
</dbReference>
<evidence type="ECO:0000256" key="6">
    <source>
        <dbReference type="ARBA" id="ARBA00022833"/>
    </source>
</evidence>
<keyword evidence="10" id="KW-0968">Cytoplasmic vesicle</keyword>
<evidence type="ECO:0000256" key="9">
    <source>
        <dbReference type="ARBA" id="ARBA00023136"/>
    </source>
</evidence>
<dbReference type="Gene3D" id="1.20.1510.10">
    <property type="entry name" value="Cation efflux protein transmembrane domain"/>
    <property type="match status" value="1"/>
</dbReference>